<accession>A0A8H7ZFP3</accession>
<dbReference type="EMBL" id="JAEOAQ010000006">
    <property type="protein sequence ID" value="KAG5418158.1"/>
    <property type="molecule type" value="Genomic_DNA"/>
</dbReference>
<comment type="caution">
    <text evidence="1">The sequence shown here is derived from an EMBL/GenBank/DDBJ whole genome shotgun (WGS) entry which is preliminary data.</text>
</comment>
<dbReference type="OrthoDB" id="4017063at2759"/>
<reference evidence="1 2" key="1">
    <citation type="submission" date="2020-12" db="EMBL/GenBank/DDBJ databases">
        <title>Effect of drift, selection, and recombination on the evolution of hybrid genomes in Candida yeast pathogens.</title>
        <authorList>
            <person name="Mixao V."/>
            <person name="Ksiezopolska E."/>
            <person name="Saus E."/>
            <person name="Boekhout T."/>
            <person name="Gacser A."/>
            <person name="Gabaldon T."/>
        </authorList>
    </citation>
    <scope>NUCLEOTIDE SEQUENCE [LARGE SCALE GENOMIC DNA]</scope>
    <source>
        <strain evidence="1 2">BP57</strain>
    </source>
</reference>
<proteinExistence type="predicted"/>
<protein>
    <submittedName>
        <fullName evidence="1">Uncharacterized protein</fullName>
    </submittedName>
</protein>
<sequence>MNSSIQPVNRQLDLVVSPAPAHIPITSSTVPATRKIAPSLALVSNNFYHRKISHDQKLLAIHESLHKSGILFTTSVYCFLHNLNDQKQQPTVEKINLFASFYTEQLFTMLPFTGELELSRDEFELVLTLFEDFYSDYNFITLSSLTIKNKGKLQQGIADWFKSTRGVVMESNRDFAREILSAALNDWYSHLQR</sequence>
<evidence type="ECO:0000313" key="2">
    <source>
        <dbReference type="Proteomes" id="UP000669133"/>
    </source>
</evidence>
<gene>
    <name evidence="1" type="ORF">I9W82_004487</name>
</gene>
<organism evidence="1 2">
    <name type="scientific">Candida metapsilosis</name>
    <dbReference type="NCBI Taxonomy" id="273372"/>
    <lineage>
        <taxon>Eukaryota</taxon>
        <taxon>Fungi</taxon>
        <taxon>Dikarya</taxon>
        <taxon>Ascomycota</taxon>
        <taxon>Saccharomycotina</taxon>
        <taxon>Pichiomycetes</taxon>
        <taxon>Debaryomycetaceae</taxon>
        <taxon>Candida/Lodderomyces clade</taxon>
        <taxon>Candida</taxon>
    </lineage>
</organism>
<dbReference type="AlphaFoldDB" id="A0A8H7ZFP3"/>
<dbReference type="GeneID" id="93653116"/>
<keyword evidence="2" id="KW-1185">Reference proteome</keyword>
<dbReference type="Proteomes" id="UP000669133">
    <property type="component" value="Unassembled WGS sequence"/>
</dbReference>
<dbReference type="RefSeq" id="XP_067547274.1">
    <property type="nucleotide sequence ID" value="XM_067693564.1"/>
</dbReference>
<name>A0A8H7ZFP3_9ASCO</name>
<evidence type="ECO:0000313" key="1">
    <source>
        <dbReference type="EMBL" id="KAG5418158.1"/>
    </source>
</evidence>